<evidence type="ECO:0000256" key="1">
    <source>
        <dbReference type="SAM" id="Phobius"/>
    </source>
</evidence>
<evidence type="ECO:0000313" key="4">
    <source>
        <dbReference type="Proteomes" id="UP001057375"/>
    </source>
</evidence>
<keyword evidence="1" id="KW-0812">Transmembrane</keyword>
<feature type="domain" description="BON" evidence="2">
    <location>
        <begin position="76"/>
        <end position="137"/>
    </location>
</feature>
<keyword evidence="1" id="KW-0472">Membrane</keyword>
<protein>
    <recommendedName>
        <fullName evidence="2">BON domain-containing protein</fullName>
    </recommendedName>
</protein>
<comment type="caution">
    <text evidence="3">The sequence shown here is derived from an EMBL/GenBank/DDBJ whole genome shotgun (WGS) entry which is preliminary data.</text>
</comment>
<dbReference type="Pfam" id="PF04972">
    <property type="entry name" value="BON"/>
    <property type="match status" value="1"/>
</dbReference>
<sequence>LTTKQPQDTNNPLPKSPVHNIIMYCPLIRHPTNKEKAMIPRALLPLLILIATIFSAGCSTAYKAALDERSLSQQTSDASISAAIMKAYLDDDDVSVMGIEPYTFVGHVYLVGEYEIYTQRSKAISIARSVEGVTDITTYLLP</sequence>
<accession>A0ABQ5KCH6</accession>
<evidence type="ECO:0000259" key="2">
    <source>
        <dbReference type="Pfam" id="PF04972"/>
    </source>
</evidence>
<dbReference type="InterPro" id="IPR007055">
    <property type="entry name" value="BON_dom"/>
</dbReference>
<feature type="non-terminal residue" evidence="3">
    <location>
        <position position="142"/>
    </location>
</feature>
<feature type="non-terminal residue" evidence="3">
    <location>
        <position position="1"/>
    </location>
</feature>
<name>A0ABQ5KCH6_9EUKA</name>
<gene>
    <name evidence="3" type="ORF">ADUPG1_005446</name>
</gene>
<dbReference type="EMBL" id="BQXS01008690">
    <property type="protein sequence ID" value="GKT30245.1"/>
    <property type="molecule type" value="Genomic_DNA"/>
</dbReference>
<keyword evidence="1" id="KW-1133">Transmembrane helix</keyword>
<evidence type="ECO:0000313" key="3">
    <source>
        <dbReference type="EMBL" id="GKT30245.1"/>
    </source>
</evidence>
<keyword evidence="4" id="KW-1185">Reference proteome</keyword>
<reference evidence="3" key="1">
    <citation type="submission" date="2022-03" db="EMBL/GenBank/DDBJ databases">
        <title>Draft genome sequence of Aduncisulcus paluster, a free-living microaerophilic Fornicata.</title>
        <authorList>
            <person name="Yuyama I."/>
            <person name="Kume K."/>
            <person name="Tamura T."/>
            <person name="Inagaki Y."/>
            <person name="Hashimoto T."/>
        </authorList>
    </citation>
    <scope>NUCLEOTIDE SEQUENCE</scope>
    <source>
        <strain evidence="3">NY0171</strain>
    </source>
</reference>
<proteinExistence type="predicted"/>
<dbReference type="Proteomes" id="UP001057375">
    <property type="component" value="Unassembled WGS sequence"/>
</dbReference>
<organism evidence="3 4">
    <name type="scientific">Aduncisulcus paluster</name>
    <dbReference type="NCBI Taxonomy" id="2918883"/>
    <lineage>
        <taxon>Eukaryota</taxon>
        <taxon>Metamonada</taxon>
        <taxon>Carpediemonas-like organisms</taxon>
        <taxon>Aduncisulcus</taxon>
    </lineage>
</organism>
<feature type="transmembrane region" description="Helical" evidence="1">
    <location>
        <begin position="42"/>
        <end position="62"/>
    </location>
</feature>